<feature type="non-terminal residue" evidence="1">
    <location>
        <position position="1"/>
    </location>
</feature>
<reference evidence="1" key="1">
    <citation type="submission" date="2019-03" db="EMBL/GenBank/DDBJ databases">
        <title>Single cell metagenomics reveals metabolic interactions within the superorganism composed of flagellate Streblomastix strix and complex community of Bacteroidetes bacteria on its surface.</title>
        <authorList>
            <person name="Treitli S.C."/>
            <person name="Kolisko M."/>
            <person name="Husnik F."/>
            <person name="Keeling P."/>
            <person name="Hampl V."/>
        </authorList>
    </citation>
    <scope>NUCLEOTIDE SEQUENCE</scope>
    <source>
        <strain evidence="1">STM</strain>
    </source>
</reference>
<proteinExistence type="predicted"/>
<accession>A0A5J4P6F6</accession>
<dbReference type="EMBL" id="SNRY01011772">
    <property type="protein sequence ID" value="KAA6304114.1"/>
    <property type="molecule type" value="Genomic_DNA"/>
</dbReference>
<organism evidence="1">
    <name type="scientific">termite gut metagenome</name>
    <dbReference type="NCBI Taxonomy" id="433724"/>
    <lineage>
        <taxon>unclassified sequences</taxon>
        <taxon>metagenomes</taxon>
        <taxon>organismal metagenomes</taxon>
    </lineage>
</organism>
<gene>
    <name evidence="1" type="ORF">EZS27_044243</name>
</gene>
<dbReference type="AlphaFoldDB" id="A0A5J4P6F6"/>
<sequence>TKKLNFNTFGFLVENENTIKIDEVIIEQQQREE</sequence>
<name>A0A5J4P6F6_9ZZZZ</name>
<comment type="caution">
    <text evidence="1">The sequence shown here is derived from an EMBL/GenBank/DDBJ whole genome shotgun (WGS) entry which is preliminary data.</text>
</comment>
<protein>
    <submittedName>
        <fullName evidence="1">Uncharacterized protein</fullName>
    </submittedName>
</protein>
<evidence type="ECO:0000313" key="1">
    <source>
        <dbReference type="EMBL" id="KAA6304114.1"/>
    </source>
</evidence>